<sequence>MELHKINKPLESINTILSHFPVKQPSLLEPGQTLPIKVKNEKASRKIYFLLDGALISSVGKDEKKQNLGIMMSPSIIGLGQLAPDGTIAQHEAIAPCMIDSINIDDFIKVIEEQHLWPDVINVMVTIINSLAARTATSGLQSAYEIIRSYLIYMDSENACAIKERYTVVKYMQTFSRLSRSIILKILSELKAGGFIEMEKGRLVRINRNLPDRF</sequence>
<dbReference type="Gene3D" id="2.60.120.10">
    <property type="entry name" value="Jelly Rolls"/>
    <property type="match status" value="1"/>
</dbReference>
<dbReference type="InterPro" id="IPR018490">
    <property type="entry name" value="cNMP-bd_dom_sf"/>
</dbReference>
<evidence type="ECO:0000313" key="2">
    <source>
        <dbReference type="EMBL" id="GAL56420.1"/>
    </source>
</evidence>
<accession>A0A090UV04</accession>
<dbReference type="AlphaFoldDB" id="A0A090UV04"/>
<dbReference type="Proteomes" id="UP000029462">
    <property type="component" value="Unassembled WGS sequence"/>
</dbReference>
<dbReference type="InterPro" id="IPR041687">
    <property type="entry name" value="HTH_46"/>
</dbReference>
<feature type="domain" description="IprA winged helix-turn-helix" evidence="1">
    <location>
        <begin position="143"/>
        <end position="211"/>
    </location>
</feature>
<evidence type="ECO:0000259" key="1">
    <source>
        <dbReference type="Pfam" id="PF15977"/>
    </source>
</evidence>
<protein>
    <recommendedName>
        <fullName evidence="1">IprA winged helix-turn-helix domain-containing protein</fullName>
    </recommendedName>
</protein>
<reference evidence="2 3" key="1">
    <citation type="submission" date="2014-09" db="EMBL/GenBank/DDBJ databases">
        <title>Whole genome shotgun sequence of Escherichia vulneris NBRC 102420.</title>
        <authorList>
            <person name="Yoshida Y."/>
            <person name="Hosoyama A."/>
            <person name="Tsuchikane K."/>
            <person name="Ohji S."/>
            <person name="Ichikawa N."/>
            <person name="Kimura A."/>
            <person name="Yamazoe A."/>
            <person name="Ezaki T."/>
            <person name="Fujita N."/>
        </authorList>
    </citation>
    <scope>NUCLEOTIDE SEQUENCE [LARGE SCALE GENOMIC DNA]</scope>
    <source>
        <strain evidence="2 3">NBRC 102420</strain>
    </source>
</reference>
<keyword evidence="3" id="KW-1185">Reference proteome</keyword>
<dbReference type="eggNOG" id="COG0664">
    <property type="taxonomic scope" value="Bacteria"/>
</dbReference>
<dbReference type="STRING" id="1115515.EV102420_02_00240"/>
<organism evidence="2 3">
    <name type="scientific">Pseudescherichia vulneris NBRC 102420</name>
    <dbReference type="NCBI Taxonomy" id="1115515"/>
    <lineage>
        <taxon>Bacteria</taxon>
        <taxon>Pseudomonadati</taxon>
        <taxon>Pseudomonadota</taxon>
        <taxon>Gammaproteobacteria</taxon>
        <taxon>Enterobacterales</taxon>
        <taxon>Enterobacteriaceae</taxon>
        <taxon>Pseudescherichia</taxon>
    </lineage>
</organism>
<comment type="caution">
    <text evidence="2">The sequence shown here is derived from an EMBL/GenBank/DDBJ whole genome shotgun (WGS) entry which is preliminary data.</text>
</comment>
<dbReference type="Pfam" id="PF15977">
    <property type="entry name" value="HTH_46"/>
    <property type="match status" value="1"/>
</dbReference>
<dbReference type="OrthoDB" id="6504476at2"/>
<name>A0A090UV04_PSEVU</name>
<gene>
    <name evidence="2" type="ORF">EV102420_02_00240</name>
</gene>
<dbReference type="InterPro" id="IPR014710">
    <property type="entry name" value="RmlC-like_jellyroll"/>
</dbReference>
<dbReference type="SUPFAM" id="SSF51206">
    <property type="entry name" value="cAMP-binding domain-like"/>
    <property type="match status" value="1"/>
</dbReference>
<evidence type="ECO:0000313" key="3">
    <source>
        <dbReference type="Proteomes" id="UP000029462"/>
    </source>
</evidence>
<dbReference type="EMBL" id="BBMZ01000002">
    <property type="protein sequence ID" value="GAL56420.1"/>
    <property type="molecule type" value="Genomic_DNA"/>
</dbReference>
<dbReference type="RefSeq" id="WP_042387585.1">
    <property type="nucleotide sequence ID" value="NZ_BBMZ01000002.1"/>
</dbReference>
<proteinExistence type="predicted"/>